<dbReference type="PROSITE" id="PS50112">
    <property type="entry name" value="PAS"/>
    <property type="match status" value="1"/>
</dbReference>
<protein>
    <submittedName>
        <fullName evidence="3">Diguanylate cyclase/phosphodiesterase (GGDEF &amp; EAL domains) with PAS/PAC sensor(S)</fullName>
    </submittedName>
</protein>
<dbReference type="InterPro" id="IPR013767">
    <property type="entry name" value="PAS_fold"/>
</dbReference>
<dbReference type="InterPro" id="IPR029787">
    <property type="entry name" value="Nucleotide_cyclase"/>
</dbReference>
<dbReference type="Pfam" id="PF00990">
    <property type="entry name" value="GGDEF"/>
    <property type="match status" value="1"/>
</dbReference>
<dbReference type="Pfam" id="PF00989">
    <property type="entry name" value="PAS"/>
    <property type="match status" value="1"/>
</dbReference>
<dbReference type="InterPro" id="IPR000014">
    <property type="entry name" value="PAS"/>
</dbReference>
<evidence type="ECO:0000313" key="3">
    <source>
        <dbReference type="EMBL" id="CAA6821886.1"/>
    </source>
</evidence>
<dbReference type="SUPFAM" id="SSF55785">
    <property type="entry name" value="PYP-like sensor domain (PAS domain)"/>
    <property type="match status" value="1"/>
</dbReference>
<dbReference type="CDD" id="cd00130">
    <property type="entry name" value="PAS"/>
    <property type="match status" value="1"/>
</dbReference>
<dbReference type="CDD" id="cd01949">
    <property type="entry name" value="GGDEF"/>
    <property type="match status" value="1"/>
</dbReference>
<feature type="domain" description="PAS" evidence="1">
    <location>
        <begin position="1"/>
        <end position="39"/>
    </location>
</feature>
<feature type="domain" description="GGDEF" evidence="2">
    <location>
        <begin position="153"/>
        <end position="286"/>
    </location>
</feature>
<dbReference type="NCBIfam" id="TIGR00254">
    <property type="entry name" value="GGDEF"/>
    <property type="match status" value="1"/>
</dbReference>
<accession>A0A6S6U319</accession>
<dbReference type="SMART" id="SM00267">
    <property type="entry name" value="GGDEF"/>
    <property type="match status" value="1"/>
</dbReference>
<dbReference type="InterPro" id="IPR043128">
    <property type="entry name" value="Rev_trsase/Diguanyl_cyclase"/>
</dbReference>
<dbReference type="InterPro" id="IPR052163">
    <property type="entry name" value="DGC-Regulatory_Protein"/>
</dbReference>
<proteinExistence type="predicted"/>
<reference evidence="3" key="1">
    <citation type="submission" date="2020-01" db="EMBL/GenBank/DDBJ databases">
        <authorList>
            <person name="Meier V. D."/>
            <person name="Meier V D."/>
        </authorList>
    </citation>
    <scope>NUCLEOTIDE SEQUENCE</scope>
    <source>
        <strain evidence="3">HLG_WM_MAG_01</strain>
    </source>
</reference>
<dbReference type="AlphaFoldDB" id="A0A6S6U319"/>
<dbReference type="SUPFAM" id="SSF55073">
    <property type="entry name" value="Nucleotide cyclase"/>
    <property type="match status" value="1"/>
</dbReference>
<dbReference type="InterPro" id="IPR035965">
    <property type="entry name" value="PAS-like_dom_sf"/>
</dbReference>
<dbReference type="PROSITE" id="PS50887">
    <property type="entry name" value="GGDEF"/>
    <property type="match status" value="1"/>
</dbReference>
<dbReference type="PANTHER" id="PTHR46663">
    <property type="entry name" value="DIGUANYLATE CYCLASE DGCT-RELATED"/>
    <property type="match status" value="1"/>
</dbReference>
<dbReference type="PANTHER" id="PTHR46663:SF2">
    <property type="entry name" value="GGDEF DOMAIN-CONTAINING PROTEIN"/>
    <property type="match status" value="1"/>
</dbReference>
<gene>
    <name evidence="3" type="ORF">HELGO_WM720</name>
</gene>
<evidence type="ECO:0000259" key="1">
    <source>
        <dbReference type="PROSITE" id="PS50112"/>
    </source>
</evidence>
<dbReference type="EMBL" id="CACVAS010000117">
    <property type="protein sequence ID" value="CAA6821886.1"/>
    <property type="molecule type" value="Genomic_DNA"/>
</dbReference>
<dbReference type="InterPro" id="IPR000160">
    <property type="entry name" value="GGDEF_dom"/>
</dbReference>
<dbReference type="GO" id="GO:0006355">
    <property type="term" value="P:regulation of DNA-templated transcription"/>
    <property type="evidence" value="ECO:0007669"/>
    <property type="project" value="InterPro"/>
</dbReference>
<organism evidence="3">
    <name type="scientific">uncultured Sulfurovum sp</name>
    <dbReference type="NCBI Taxonomy" id="269237"/>
    <lineage>
        <taxon>Bacteria</taxon>
        <taxon>Pseudomonadati</taxon>
        <taxon>Campylobacterota</taxon>
        <taxon>Epsilonproteobacteria</taxon>
        <taxon>Campylobacterales</taxon>
        <taxon>Sulfurovaceae</taxon>
        <taxon>Sulfurovum</taxon>
        <taxon>environmental samples</taxon>
    </lineage>
</organism>
<name>A0A6S6U319_9BACT</name>
<evidence type="ECO:0000259" key="2">
    <source>
        <dbReference type="PROSITE" id="PS50887"/>
    </source>
</evidence>
<dbReference type="Gene3D" id="3.30.70.270">
    <property type="match status" value="1"/>
</dbReference>
<sequence length="295" mass="33792">MIEVSIADGKILQVNQAAIDYLGLPEPDIIGQSNHTLFHSPTSLESSCLICNHMLNKSTVQSLKLYNELNDTLYLVNIFENKNNPHTMFQTIITYADNMAPIVNNKAYILNILKEREAYYYKAHHHPLTHLPNRELFVDRLMQSIHNSQRNKFGFSLLYIDIDNFKNVNDSFGHTIGDKVLIEIGSRLNNATRKIDTVAHLHGDEFAIIMEKIKHTYDTQILVEKILNVIQLPIHIDSHTIHSSISVGISQYPHDSSDPHTLFKYADLAMYESKIKGNNTFTYYNKTSNINNYTS</sequence>